<sequence length="270" mass="31420">MSNDEIIELIGSRRTGTLSAEAGVNLGDNHILPLTDTRSYVSASDTNISWSSHSRFATVVFHHTTIPVPRVRRVIRYDSDEYSVFIMDRIPGRQLAQVWPSLSILGKLRVAFTLRSYIQQLRAIRHPRSVALICPCPMFVICILERWNAKYNAARAFALRRAGAASTAMPSEPFDDIRPLVLTHCDLNMRNILVGDDGRLWLIDWGWSGFYPEWFEYVTARRRSELVPSAKPDHRVWEALMPFICGPYFRQWRWFWSMAWILDYGQYWTY</sequence>
<keyword evidence="2" id="KW-0808">Transferase</keyword>
<dbReference type="STRING" id="114155.A0A4Q9PI13"/>
<dbReference type="GO" id="GO:0016301">
    <property type="term" value="F:kinase activity"/>
    <property type="evidence" value="ECO:0007669"/>
    <property type="project" value="UniProtKB-KW"/>
</dbReference>
<gene>
    <name evidence="2" type="ORF">BD310DRAFT_991230</name>
</gene>
<evidence type="ECO:0000313" key="3">
    <source>
        <dbReference type="Proteomes" id="UP000292082"/>
    </source>
</evidence>
<dbReference type="InterPro" id="IPR011009">
    <property type="entry name" value="Kinase-like_dom_sf"/>
</dbReference>
<organism evidence="2 3">
    <name type="scientific">Dichomitus squalens</name>
    <dbReference type="NCBI Taxonomy" id="114155"/>
    <lineage>
        <taxon>Eukaryota</taxon>
        <taxon>Fungi</taxon>
        <taxon>Dikarya</taxon>
        <taxon>Basidiomycota</taxon>
        <taxon>Agaricomycotina</taxon>
        <taxon>Agaricomycetes</taxon>
        <taxon>Polyporales</taxon>
        <taxon>Polyporaceae</taxon>
        <taxon>Dichomitus</taxon>
    </lineage>
</organism>
<feature type="domain" description="Aminoglycoside phosphotransferase" evidence="1">
    <location>
        <begin position="64"/>
        <end position="223"/>
    </location>
</feature>
<proteinExistence type="predicted"/>
<dbReference type="InterPro" id="IPR002575">
    <property type="entry name" value="Aminoglycoside_PTrfase"/>
</dbReference>
<evidence type="ECO:0000259" key="1">
    <source>
        <dbReference type="Pfam" id="PF01636"/>
    </source>
</evidence>
<keyword evidence="2" id="KW-0418">Kinase</keyword>
<dbReference type="EMBL" id="ML145207">
    <property type="protein sequence ID" value="TBU53707.1"/>
    <property type="molecule type" value="Genomic_DNA"/>
</dbReference>
<reference evidence="2 3" key="1">
    <citation type="submission" date="2019-01" db="EMBL/GenBank/DDBJ databases">
        <title>Draft genome sequences of three monokaryotic isolates of the white-rot basidiomycete fungus Dichomitus squalens.</title>
        <authorList>
            <consortium name="DOE Joint Genome Institute"/>
            <person name="Lopez S.C."/>
            <person name="Andreopoulos B."/>
            <person name="Pangilinan J."/>
            <person name="Lipzen A."/>
            <person name="Riley R."/>
            <person name="Ahrendt S."/>
            <person name="Ng V."/>
            <person name="Barry K."/>
            <person name="Daum C."/>
            <person name="Grigoriev I.V."/>
            <person name="Hilden K.S."/>
            <person name="Makela M.R."/>
            <person name="de Vries R.P."/>
        </authorList>
    </citation>
    <scope>NUCLEOTIDE SEQUENCE [LARGE SCALE GENOMIC DNA]</scope>
    <source>
        <strain evidence="2 3">CBS 464.89</strain>
    </source>
</reference>
<dbReference type="Proteomes" id="UP000292082">
    <property type="component" value="Unassembled WGS sequence"/>
</dbReference>
<dbReference type="Pfam" id="PF01636">
    <property type="entry name" value="APH"/>
    <property type="match status" value="1"/>
</dbReference>
<dbReference type="AlphaFoldDB" id="A0A4Q9PI13"/>
<dbReference type="SUPFAM" id="SSF56112">
    <property type="entry name" value="Protein kinase-like (PK-like)"/>
    <property type="match status" value="1"/>
</dbReference>
<name>A0A4Q9PI13_9APHY</name>
<evidence type="ECO:0000313" key="2">
    <source>
        <dbReference type="EMBL" id="TBU53707.1"/>
    </source>
</evidence>
<dbReference type="PANTHER" id="PTHR21310:SF39">
    <property type="entry name" value="AMINOGLYCOSIDE PHOSPHOTRANSFERASE DOMAIN-CONTAINING PROTEIN"/>
    <property type="match status" value="1"/>
</dbReference>
<protein>
    <submittedName>
        <fullName evidence="2">Kinase-like domain-containing protein</fullName>
    </submittedName>
</protein>
<dbReference type="PANTHER" id="PTHR21310">
    <property type="entry name" value="AMINOGLYCOSIDE PHOSPHOTRANSFERASE-RELATED-RELATED"/>
    <property type="match status" value="1"/>
</dbReference>
<dbReference type="Gene3D" id="3.90.1200.10">
    <property type="match status" value="1"/>
</dbReference>
<dbReference type="InterPro" id="IPR051678">
    <property type="entry name" value="AGP_Transferase"/>
</dbReference>
<accession>A0A4Q9PI13</accession>
<keyword evidence="3" id="KW-1185">Reference proteome</keyword>